<keyword evidence="3" id="KW-1185">Reference proteome</keyword>
<name>A0A3N2PRU3_SODAK</name>
<keyword evidence="1" id="KW-0472">Membrane</keyword>
<dbReference type="RefSeq" id="XP_028465021.1">
    <property type="nucleotide sequence ID" value="XM_028607132.1"/>
</dbReference>
<evidence type="ECO:0000313" key="2">
    <source>
        <dbReference type="EMBL" id="ROT37215.1"/>
    </source>
</evidence>
<reference evidence="2 3" key="1">
    <citation type="journal article" date="2018" name="Mol. Ecol.">
        <title>The obligate alkalophilic soda-lake fungus Sodiomyces alkalinus has shifted to a protein diet.</title>
        <authorList>
            <person name="Grum-Grzhimaylo A.A."/>
            <person name="Falkoski D.L."/>
            <person name="van den Heuvel J."/>
            <person name="Valero-Jimenez C.A."/>
            <person name="Min B."/>
            <person name="Choi I.G."/>
            <person name="Lipzen A."/>
            <person name="Daum C.G."/>
            <person name="Aanen D.K."/>
            <person name="Tsang A."/>
            <person name="Henrissat B."/>
            <person name="Bilanenko E.N."/>
            <person name="de Vries R.P."/>
            <person name="van Kan J.A.L."/>
            <person name="Grigoriev I.V."/>
            <person name="Debets A.J.M."/>
        </authorList>
    </citation>
    <scope>NUCLEOTIDE SEQUENCE [LARGE SCALE GENOMIC DNA]</scope>
    <source>
        <strain evidence="2 3">F11</strain>
    </source>
</reference>
<dbReference type="AlphaFoldDB" id="A0A3N2PRU3"/>
<protein>
    <submittedName>
        <fullName evidence="2">Uncharacterized protein</fullName>
    </submittedName>
</protein>
<dbReference type="EMBL" id="ML119057">
    <property type="protein sequence ID" value="ROT37215.1"/>
    <property type="molecule type" value="Genomic_DNA"/>
</dbReference>
<keyword evidence="1" id="KW-1133">Transmembrane helix</keyword>
<proteinExistence type="predicted"/>
<keyword evidence="1" id="KW-0812">Transmembrane</keyword>
<dbReference type="GeneID" id="39575610"/>
<sequence length="70" mass="8238">MILVKQRAKKRGLHNLPFSAPFFFFFFSFFFFGTYYYCLDTINLQATLIVALHRLIQLLCSDDLIYQGSS</sequence>
<feature type="transmembrane region" description="Helical" evidence="1">
    <location>
        <begin position="12"/>
        <end position="37"/>
    </location>
</feature>
<evidence type="ECO:0000313" key="3">
    <source>
        <dbReference type="Proteomes" id="UP000272025"/>
    </source>
</evidence>
<gene>
    <name evidence="2" type="ORF">SODALDRAFT_191752</name>
</gene>
<dbReference type="Proteomes" id="UP000272025">
    <property type="component" value="Unassembled WGS sequence"/>
</dbReference>
<organism evidence="2 3">
    <name type="scientific">Sodiomyces alkalinus (strain CBS 110278 / VKM F-3762 / F11)</name>
    <name type="common">Alkaliphilic filamentous fungus</name>
    <dbReference type="NCBI Taxonomy" id="1314773"/>
    <lineage>
        <taxon>Eukaryota</taxon>
        <taxon>Fungi</taxon>
        <taxon>Dikarya</taxon>
        <taxon>Ascomycota</taxon>
        <taxon>Pezizomycotina</taxon>
        <taxon>Sordariomycetes</taxon>
        <taxon>Hypocreomycetidae</taxon>
        <taxon>Glomerellales</taxon>
        <taxon>Plectosphaerellaceae</taxon>
        <taxon>Sodiomyces</taxon>
    </lineage>
</organism>
<evidence type="ECO:0000256" key="1">
    <source>
        <dbReference type="SAM" id="Phobius"/>
    </source>
</evidence>
<accession>A0A3N2PRU3</accession>